<evidence type="ECO:0000256" key="1">
    <source>
        <dbReference type="SAM" id="MobiDB-lite"/>
    </source>
</evidence>
<evidence type="ECO:0000313" key="3">
    <source>
        <dbReference type="Proteomes" id="UP000812440"/>
    </source>
</evidence>
<sequence>MDGKTKSPSKVASKAKPPIQSKESGYLKSVFLRVAQVWPLKYVFKILKKILSFAGISLEVENIGSTESKSPYGRRFVSGRKRIGRFARLLLSVAPHRLQCALGYHLSESIGQSAGSDDIRKSPLKASGKGSKRKQEDLEVEEQHSWVALMNDDLPDEDQEDDPTYEPSNTDTDSEEHHSKNDTESDLEVEEKDGVVMLKESPNKNTEDTMVNGETKPTNEDKPAINEKVEEPKQISSNSSE</sequence>
<dbReference type="AlphaFoldDB" id="A0A8T2KEC4"/>
<feature type="region of interest" description="Disordered" evidence="1">
    <location>
        <begin position="111"/>
        <end position="140"/>
    </location>
</feature>
<organism evidence="2 3">
    <name type="scientific">Hymenochirus boettgeri</name>
    <name type="common">Congo dwarf clawed frog</name>
    <dbReference type="NCBI Taxonomy" id="247094"/>
    <lineage>
        <taxon>Eukaryota</taxon>
        <taxon>Metazoa</taxon>
        <taxon>Chordata</taxon>
        <taxon>Craniata</taxon>
        <taxon>Vertebrata</taxon>
        <taxon>Euteleostomi</taxon>
        <taxon>Amphibia</taxon>
        <taxon>Batrachia</taxon>
        <taxon>Anura</taxon>
        <taxon>Pipoidea</taxon>
        <taxon>Pipidae</taxon>
        <taxon>Pipinae</taxon>
        <taxon>Hymenochirus</taxon>
    </lineage>
</organism>
<evidence type="ECO:0000313" key="2">
    <source>
        <dbReference type="EMBL" id="KAG8454742.1"/>
    </source>
</evidence>
<dbReference type="EMBL" id="JAACNH010000001">
    <property type="protein sequence ID" value="KAG8454742.1"/>
    <property type="molecule type" value="Genomic_DNA"/>
</dbReference>
<feature type="compositionally biased region" description="Basic and acidic residues" evidence="1">
    <location>
        <begin position="217"/>
        <end position="233"/>
    </location>
</feature>
<accession>A0A8T2KEC4</accession>
<dbReference type="Proteomes" id="UP000812440">
    <property type="component" value="Chromosome 1"/>
</dbReference>
<feature type="region of interest" description="Disordered" evidence="1">
    <location>
        <begin position="153"/>
        <end position="241"/>
    </location>
</feature>
<protein>
    <submittedName>
        <fullName evidence="2">Uncharacterized protein</fullName>
    </submittedName>
</protein>
<comment type="caution">
    <text evidence="2">The sequence shown here is derived from an EMBL/GenBank/DDBJ whole genome shotgun (WGS) entry which is preliminary data.</text>
</comment>
<gene>
    <name evidence="2" type="ORF">GDO86_001096</name>
</gene>
<dbReference type="OrthoDB" id="8946322at2759"/>
<name>A0A8T2KEC4_9PIPI</name>
<keyword evidence="3" id="KW-1185">Reference proteome</keyword>
<proteinExistence type="predicted"/>
<reference evidence="2" key="1">
    <citation type="thesis" date="2020" institute="ProQuest LLC" country="789 East Eisenhower Parkway, Ann Arbor, MI, USA">
        <title>Comparative Genomics and Chromosome Evolution.</title>
        <authorList>
            <person name="Mudd A.B."/>
        </authorList>
    </citation>
    <scope>NUCLEOTIDE SEQUENCE</scope>
    <source>
        <strain evidence="2">Female2</strain>
        <tissue evidence="2">Blood</tissue>
    </source>
</reference>
<feature type="compositionally biased region" description="Acidic residues" evidence="1">
    <location>
        <begin position="153"/>
        <end position="164"/>
    </location>
</feature>